<dbReference type="GeneTree" id="ENSGT00940000158551"/>
<feature type="transmembrane region" description="Helical" evidence="8">
    <location>
        <begin position="517"/>
        <end position="544"/>
    </location>
</feature>
<name>A0A8C7E2S9_NAJNA</name>
<accession>A0A8C7E2S9</accession>
<dbReference type="PANTHER" id="PTHR12308:SF22">
    <property type="entry name" value="ANOCTAMIN-7"/>
    <property type="match status" value="1"/>
</dbReference>
<dbReference type="GO" id="GO:0017128">
    <property type="term" value="F:phospholipid scramblase activity"/>
    <property type="evidence" value="ECO:0007669"/>
    <property type="project" value="Ensembl"/>
</dbReference>
<feature type="region of interest" description="Disordered" evidence="9">
    <location>
        <begin position="1"/>
        <end position="26"/>
    </location>
</feature>
<evidence type="ECO:0000256" key="2">
    <source>
        <dbReference type="ARBA" id="ARBA00009671"/>
    </source>
</evidence>
<reference evidence="12" key="1">
    <citation type="submission" date="2025-08" db="UniProtKB">
        <authorList>
            <consortium name="Ensembl"/>
        </authorList>
    </citation>
    <scope>IDENTIFICATION</scope>
</reference>
<feature type="compositionally biased region" description="Basic and acidic residues" evidence="9">
    <location>
        <begin position="1"/>
        <end position="21"/>
    </location>
</feature>
<keyword evidence="6 8" id="KW-0472">Membrane</keyword>
<dbReference type="GO" id="GO:0005254">
    <property type="term" value="F:chloride channel activity"/>
    <property type="evidence" value="ECO:0007669"/>
    <property type="project" value="TreeGrafter"/>
</dbReference>
<feature type="domain" description="Anoctamin dimerisation" evidence="11">
    <location>
        <begin position="108"/>
        <end position="346"/>
    </location>
</feature>
<keyword evidence="13" id="KW-1185">Reference proteome</keyword>
<feature type="transmembrane region" description="Helical" evidence="8">
    <location>
        <begin position="774"/>
        <end position="798"/>
    </location>
</feature>
<gene>
    <name evidence="12" type="primary">ANO7</name>
</gene>
<keyword evidence="7" id="KW-0325">Glycoprotein</keyword>
<evidence type="ECO:0000313" key="13">
    <source>
        <dbReference type="Proteomes" id="UP000694559"/>
    </source>
</evidence>
<feature type="transmembrane region" description="Helical" evidence="8">
    <location>
        <begin position="564"/>
        <end position="585"/>
    </location>
</feature>
<evidence type="ECO:0000256" key="1">
    <source>
        <dbReference type="ARBA" id="ARBA00004651"/>
    </source>
</evidence>
<evidence type="ECO:0000256" key="8">
    <source>
        <dbReference type="RuleBase" id="RU280814"/>
    </source>
</evidence>
<dbReference type="GO" id="GO:0005886">
    <property type="term" value="C:plasma membrane"/>
    <property type="evidence" value="ECO:0007669"/>
    <property type="project" value="UniProtKB-SubCell"/>
</dbReference>
<comment type="subcellular location">
    <subcellularLocation>
        <location evidence="1">Cell membrane</location>
        <topology evidence="1">Multi-pass membrane protein</topology>
    </subcellularLocation>
    <subcellularLocation>
        <location evidence="8">Membrane</location>
        <topology evidence="8">Multi-pass membrane protein</topology>
    </subcellularLocation>
</comment>
<dbReference type="OMA" id="GLYCQDQ"/>
<evidence type="ECO:0000256" key="6">
    <source>
        <dbReference type="ARBA" id="ARBA00023136"/>
    </source>
</evidence>
<reference evidence="12" key="2">
    <citation type="submission" date="2025-09" db="UniProtKB">
        <authorList>
            <consortium name="Ensembl"/>
        </authorList>
    </citation>
    <scope>IDENTIFICATION</scope>
</reference>
<dbReference type="GO" id="GO:0061589">
    <property type="term" value="P:calcium activated phosphatidylserine scrambling"/>
    <property type="evidence" value="ECO:0007669"/>
    <property type="project" value="Ensembl"/>
</dbReference>
<dbReference type="InterPro" id="IPR049452">
    <property type="entry name" value="Anoctamin_TM"/>
</dbReference>
<dbReference type="GO" id="GO:0046983">
    <property type="term" value="F:protein dimerization activity"/>
    <property type="evidence" value="ECO:0007669"/>
    <property type="project" value="InterPro"/>
</dbReference>
<keyword evidence="4 8" id="KW-0812">Transmembrane</keyword>
<evidence type="ECO:0000256" key="7">
    <source>
        <dbReference type="ARBA" id="ARBA00023180"/>
    </source>
</evidence>
<evidence type="ECO:0000256" key="3">
    <source>
        <dbReference type="ARBA" id="ARBA00022475"/>
    </source>
</evidence>
<dbReference type="InterPro" id="IPR007632">
    <property type="entry name" value="Anoctamin"/>
</dbReference>
<evidence type="ECO:0000259" key="11">
    <source>
        <dbReference type="Pfam" id="PF16178"/>
    </source>
</evidence>
<keyword evidence="5 8" id="KW-1133">Transmembrane helix</keyword>
<dbReference type="AlphaFoldDB" id="A0A8C7E2S9"/>
<feature type="transmembrane region" description="Helical" evidence="8">
    <location>
        <begin position="854"/>
        <end position="877"/>
    </location>
</feature>
<dbReference type="OrthoDB" id="296386at2759"/>
<feature type="transmembrane region" description="Helical" evidence="8">
    <location>
        <begin position="357"/>
        <end position="390"/>
    </location>
</feature>
<feature type="transmembrane region" description="Helical" evidence="8">
    <location>
        <begin position="435"/>
        <end position="455"/>
    </location>
</feature>
<dbReference type="GO" id="GO:0061590">
    <property type="term" value="P:calcium activated phosphatidylcholine scrambling"/>
    <property type="evidence" value="ECO:0007669"/>
    <property type="project" value="Ensembl"/>
</dbReference>
<protein>
    <recommendedName>
        <fullName evidence="8">Anoctamin</fullName>
    </recommendedName>
</protein>
<feature type="transmembrane region" description="Helical" evidence="8">
    <location>
        <begin position="723"/>
        <end position="746"/>
    </location>
</feature>
<sequence length="932" mass="108700">MQRRKTREDDSLFTEEHDLKEANYGSLKKNPESKIKEYIYETLAFGPEKIVNFSTYESLGNGSEHNSKDANQPKQKNIEDDRYWKLSTTSLKVPQGNKSCLVNSTANFFSDEKTRIDFILVWESDCQKPEGQNEENDNPKSKQKRSTEIHKEWREKFLHKLQMKGIRIEKHAAQHTKKVVHFILLNAPWSVLCYYAEDLRLRVPLQAMPIEPEINWSHRILLKLGIPNLLYDEVPDIPLDNYTCHFKANMLPWFRGSDNHETFFSNTQRHRILYEILSTTSYGNPKAGQVGIERMLNEEVFTGAFPLHDGPYKMSSEEEPTNLLNQRQILFYYWAQWSKWKKYQPLSHIRRYFGEKIALYFAWLGFYTAWLLPAAIVGTLVFVIGIFMMFDDIPTQEICSSGDKYKMCPICKVCPYWNLSTVCPMFQAGRLFDHGGTVFFSIFMSLWAVTFLEYWKRMNATLTYRWDCSDFEDIEERPRPQFAALAPMTTINPITGEEEPYFPKRTRFNRIMTGSMVIIIMIAVVIIFLISVILYRAIIAVIISRSGNFLLVSSASRIASLTGSVVNLFFILLLSKIYIALALFLTKWEMHRSQTTFEDAFTFKVFIFEFINFYSSPIYIAFFKGRFVGYPGHYDKLLGIRNEDCAPGGCLIELAQELLVIMVGKQIINNIQEVLIPKLKTWWHKRDLSESNKTGQDNFTKQSWESDYNLLPYNGLFTEYLEMVLQFGFITIFVAACPLAPLFALLNNWVEIRLDAHKFVCEYRRPVAERTQGIGIWFHILEVITHFAVISNAFLIAFTSDFLPRLYYQYTRASNLQGYIDFTLAYAPKSFDLKNNVTCRYRAYREQNGRYSLAYWNLLAIQLGFIIVFEHVVFFIARLIDMMVPDIPEAVAIKVKREQYLAKQALAENKVNLSILMKIIKKSFFEKQDTNC</sequence>
<dbReference type="GO" id="GO:0051649">
    <property type="term" value="P:establishment of localization in cell"/>
    <property type="evidence" value="ECO:0007669"/>
    <property type="project" value="Ensembl"/>
</dbReference>
<comment type="similarity">
    <text evidence="2 8">Belongs to the anoctamin family.</text>
</comment>
<keyword evidence="3" id="KW-1003">Cell membrane</keyword>
<dbReference type="PANTHER" id="PTHR12308">
    <property type="entry name" value="ANOCTAMIN"/>
    <property type="match status" value="1"/>
</dbReference>
<dbReference type="Pfam" id="PF16178">
    <property type="entry name" value="Anoct_dimer"/>
    <property type="match status" value="1"/>
</dbReference>
<dbReference type="Ensembl" id="ENSNNAT00000020572.1">
    <property type="protein sequence ID" value="ENSNNAP00000019600.1"/>
    <property type="gene ID" value="ENSNNAG00000013009.1"/>
</dbReference>
<evidence type="ECO:0000313" key="12">
    <source>
        <dbReference type="Ensembl" id="ENSNNAP00000019600.1"/>
    </source>
</evidence>
<evidence type="ECO:0000256" key="9">
    <source>
        <dbReference type="SAM" id="MobiDB-lite"/>
    </source>
</evidence>
<evidence type="ECO:0000256" key="4">
    <source>
        <dbReference type="ARBA" id="ARBA00022692"/>
    </source>
</evidence>
<feature type="domain" description="Anoctamin transmembrane" evidence="10">
    <location>
        <begin position="349"/>
        <end position="898"/>
    </location>
</feature>
<proteinExistence type="inferred from homology"/>
<dbReference type="Pfam" id="PF04547">
    <property type="entry name" value="Anoctamin"/>
    <property type="match status" value="1"/>
</dbReference>
<feature type="transmembrane region" description="Helical" evidence="8">
    <location>
        <begin position="605"/>
        <end position="623"/>
    </location>
</feature>
<evidence type="ECO:0000256" key="5">
    <source>
        <dbReference type="ARBA" id="ARBA00022989"/>
    </source>
</evidence>
<dbReference type="InterPro" id="IPR032394">
    <property type="entry name" value="Anoct_dimer"/>
</dbReference>
<evidence type="ECO:0000259" key="10">
    <source>
        <dbReference type="Pfam" id="PF04547"/>
    </source>
</evidence>
<organism evidence="12 13">
    <name type="scientific">Naja naja</name>
    <name type="common">Indian cobra</name>
    <dbReference type="NCBI Taxonomy" id="35670"/>
    <lineage>
        <taxon>Eukaryota</taxon>
        <taxon>Metazoa</taxon>
        <taxon>Chordata</taxon>
        <taxon>Craniata</taxon>
        <taxon>Vertebrata</taxon>
        <taxon>Euteleostomi</taxon>
        <taxon>Lepidosauria</taxon>
        <taxon>Squamata</taxon>
        <taxon>Bifurcata</taxon>
        <taxon>Unidentata</taxon>
        <taxon>Episquamata</taxon>
        <taxon>Toxicofera</taxon>
        <taxon>Serpentes</taxon>
        <taxon>Colubroidea</taxon>
        <taxon>Elapidae</taxon>
        <taxon>Elapinae</taxon>
        <taxon>Naja</taxon>
    </lineage>
</organism>
<dbReference type="GO" id="GO:0061591">
    <property type="term" value="P:calcium activated galactosylceramide scrambling"/>
    <property type="evidence" value="ECO:0007669"/>
    <property type="project" value="Ensembl"/>
</dbReference>
<dbReference type="Proteomes" id="UP000694559">
    <property type="component" value="Unplaced"/>
</dbReference>